<name>A0ABR3VG49_9PEZI</name>
<accession>A0ABR3VG49</accession>
<organism evidence="1 2">
    <name type="scientific">Phialemonium thermophilum</name>
    <dbReference type="NCBI Taxonomy" id="223376"/>
    <lineage>
        <taxon>Eukaryota</taxon>
        <taxon>Fungi</taxon>
        <taxon>Dikarya</taxon>
        <taxon>Ascomycota</taxon>
        <taxon>Pezizomycotina</taxon>
        <taxon>Sordariomycetes</taxon>
        <taxon>Sordariomycetidae</taxon>
        <taxon>Cephalothecales</taxon>
        <taxon>Cephalothecaceae</taxon>
        <taxon>Phialemonium</taxon>
    </lineage>
</organism>
<dbReference type="EMBL" id="JAZHXJ010002187">
    <property type="protein sequence ID" value="KAL1840565.1"/>
    <property type="molecule type" value="Genomic_DNA"/>
</dbReference>
<sequence length="95" mass="11220">MEPRIPCCGRNTLAHFLRRSLYSPLPTAKPRIRGYRLPRKQPAELYIRGTVEISMELQWVGCYLHHSLIWPLTQQFTLPFLAGLPPRREEHRRLS</sequence>
<dbReference type="Proteomes" id="UP001586593">
    <property type="component" value="Unassembled WGS sequence"/>
</dbReference>
<comment type="caution">
    <text evidence="1">The sequence shown here is derived from an EMBL/GenBank/DDBJ whole genome shotgun (WGS) entry which is preliminary data.</text>
</comment>
<evidence type="ECO:0000313" key="1">
    <source>
        <dbReference type="EMBL" id="KAL1840565.1"/>
    </source>
</evidence>
<protein>
    <submittedName>
        <fullName evidence="1">Uncharacterized protein</fullName>
    </submittedName>
</protein>
<evidence type="ECO:0000313" key="2">
    <source>
        <dbReference type="Proteomes" id="UP001586593"/>
    </source>
</evidence>
<gene>
    <name evidence="1" type="ORF">VTK73DRAFT_3724</name>
</gene>
<reference evidence="1 2" key="1">
    <citation type="journal article" date="2024" name="Commun. Biol.">
        <title>Comparative genomic analysis of thermophilic fungi reveals convergent evolutionary adaptations and gene losses.</title>
        <authorList>
            <person name="Steindorff A.S."/>
            <person name="Aguilar-Pontes M.V."/>
            <person name="Robinson A.J."/>
            <person name="Andreopoulos B."/>
            <person name="LaButti K."/>
            <person name="Kuo A."/>
            <person name="Mondo S."/>
            <person name="Riley R."/>
            <person name="Otillar R."/>
            <person name="Haridas S."/>
            <person name="Lipzen A."/>
            <person name="Grimwood J."/>
            <person name="Schmutz J."/>
            <person name="Clum A."/>
            <person name="Reid I.D."/>
            <person name="Moisan M.C."/>
            <person name="Butler G."/>
            <person name="Nguyen T.T.M."/>
            <person name="Dewar K."/>
            <person name="Conant G."/>
            <person name="Drula E."/>
            <person name="Henrissat B."/>
            <person name="Hansel C."/>
            <person name="Singer S."/>
            <person name="Hutchinson M.I."/>
            <person name="de Vries R.P."/>
            <person name="Natvig D.O."/>
            <person name="Powell A.J."/>
            <person name="Tsang A."/>
            <person name="Grigoriev I.V."/>
        </authorList>
    </citation>
    <scope>NUCLEOTIDE SEQUENCE [LARGE SCALE GENOMIC DNA]</scope>
    <source>
        <strain evidence="1 2">ATCC 24622</strain>
    </source>
</reference>
<proteinExistence type="predicted"/>
<keyword evidence="2" id="KW-1185">Reference proteome</keyword>